<feature type="transmembrane region" description="Helical" evidence="4">
    <location>
        <begin position="226"/>
        <end position="249"/>
    </location>
</feature>
<keyword evidence="2" id="KW-1015">Disulfide bond</keyword>
<dbReference type="InterPro" id="IPR018056">
    <property type="entry name" value="Kringle_CS"/>
</dbReference>
<reference evidence="6" key="1">
    <citation type="submission" date="2020-11" db="EMBL/GenBank/DDBJ databases">
        <authorList>
            <person name="Tran Van P."/>
        </authorList>
    </citation>
    <scope>NUCLEOTIDE SEQUENCE</scope>
</reference>
<keyword evidence="7" id="KW-1185">Reference proteome</keyword>
<dbReference type="Gene3D" id="2.40.20.10">
    <property type="entry name" value="Plasminogen Kringle 4"/>
    <property type="match status" value="1"/>
</dbReference>
<dbReference type="EMBL" id="OA882253">
    <property type="protein sequence ID" value="CAD7274172.1"/>
    <property type="molecule type" value="Genomic_DNA"/>
</dbReference>
<dbReference type="Pfam" id="PF00051">
    <property type="entry name" value="Kringle"/>
    <property type="match status" value="1"/>
</dbReference>
<dbReference type="OrthoDB" id="3256376at2759"/>
<dbReference type="Proteomes" id="UP000678499">
    <property type="component" value="Unassembled WGS sequence"/>
</dbReference>
<evidence type="ECO:0000256" key="1">
    <source>
        <dbReference type="ARBA" id="ARBA00022572"/>
    </source>
</evidence>
<dbReference type="PROSITE" id="PS00021">
    <property type="entry name" value="KRINGLE_1"/>
    <property type="match status" value="1"/>
</dbReference>
<proteinExistence type="predicted"/>
<evidence type="ECO:0000256" key="3">
    <source>
        <dbReference type="PROSITE-ProRule" id="PRU00121"/>
    </source>
</evidence>
<dbReference type="PANTHER" id="PTHR24261:SF7">
    <property type="entry name" value="KRINGLE DOMAIN-CONTAINING PROTEIN"/>
    <property type="match status" value="1"/>
</dbReference>
<accession>A0A7R9BGI0</accession>
<dbReference type="AlphaFoldDB" id="A0A7R9BGI0"/>
<feature type="transmembrane region" description="Helical" evidence="4">
    <location>
        <begin position="143"/>
        <end position="163"/>
    </location>
</feature>
<keyword evidence="4" id="KW-0472">Membrane</keyword>
<name>A0A7R9BGI0_9CRUS</name>
<feature type="domain" description="Kringle" evidence="5">
    <location>
        <begin position="43"/>
        <end position="122"/>
    </location>
</feature>
<dbReference type="GO" id="GO:0005102">
    <property type="term" value="F:signaling receptor binding"/>
    <property type="evidence" value="ECO:0007669"/>
    <property type="project" value="TreeGrafter"/>
</dbReference>
<evidence type="ECO:0000256" key="4">
    <source>
        <dbReference type="SAM" id="Phobius"/>
    </source>
</evidence>
<dbReference type="GO" id="GO:0005615">
    <property type="term" value="C:extracellular space"/>
    <property type="evidence" value="ECO:0007669"/>
    <property type="project" value="TreeGrafter"/>
</dbReference>
<dbReference type="GO" id="GO:0004175">
    <property type="term" value="F:endopeptidase activity"/>
    <property type="evidence" value="ECO:0007669"/>
    <property type="project" value="TreeGrafter"/>
</dbReference>
<dbReference type="InterPro" id="IPR000001">
    <property type="entry name" value="Kringle"/>
</dbReference>
<organism evidence="6">
    <name type="scientific">Notodromas monacha</name>
    <dbReference type="NCBI Taxonomy" id="399045"/>
    <lineage>
        <taxon>Eukaryota</taxon>
        <taxon>Metazoa</taxon>
        <taxon>Ecdysozoa</taxon>
        <taxon>Arthropoda</taxon>
        <taxon>Crustacea</taxon>
        <taxon>Oligostraca</taxon>
        <taxon>Ostracoda</taxon>
        <taxon>Podocopa</taxon>
        <taxon>Podocopida</taxon>
        <taxon>Cypridocopina</taxon>
        <taxon>Cypridoidea</taxon>
        <taxon>Cyprididae</taxon>
        <taxon>Notodromas</taxon>
    </lineage>
</organism>
<sequence length="376" mass="41430">MEKPQQSDPCVDLSSQEPLHLIPLCSRTAADCREGCFRSVSATCTRGRGRFYQGTENVTEDGIPCQRWDSQTPHTHNQPPLFFPELQDAENYCRNAGGQEPSPWCYTTDPAIRWQRCNIPQCVGVSRTDHVDVDSSERNEPRIVCLIWDSFVSFVVVVVVVVADDDDDDVARPISFPRVLLLFPAAHHEVSGLQNETIPTPETEIRPSGENGDGSFFLNPTAHPTYLAAVASVGVVAVLLVFLVMFLFCRLCKRRKQGYTAASTQDVDIDVDKLPSNYAYHKTGIQLNPKLERLEYPRNDIIYIRDVGEGAFGKVFQIYVPPAAAGVARSASMIRVHNNPVCQCPNQHNAPEVEVVAGGSVTSPVVESSSGPVDCV</sequence>
<evidence type="ECO:0000313" key="7">
    <source>
        <dbReference type="Proteomes" id="UP000678499"/>
    </source>
</evidence>
<dbReference type="InterPro" id="IPR038178">
    <property type="entry name" value="Kringle_sf"/>
</dbReference>
<dbReference type="PROSITE" id="PS50070">
    <property type="entry name" value="KRINGLE_2"/>
    <property type="match status" value="1"/>
</dbReference>
<gene>
    <name evidence="6" type="ORF">NMOB1V02_LOCUS2024</name>
</gene>
<dbReference type="EMBL" id="CAJPEX010000216">
    <property type="protein sequence ID" value="CAG0914324.1"/>
    <property type="molecule type" value="Genomic_DNA"/>
</dbReference>
<comment type="caution">
    <text evidence="3">Lacks conserved residue(s) required for the propagation of feature annotation.</text>
</comment>
<evidence type="ECO:0000256" key="2">
    <source>
        <dbReference type="ARBA" id="ARBA00023157"/>
    </source>
</evidence>
<dbReference type="InterPro" id="IPR013806">
    <property type="entry name" value="Kringle-like"/>
</dbReference>
<dbReference type="PANTHER" id="PTHR24261">
    <property type="entry name" value="PLASMINOGEN-RELATED"/>
    <property type="match status" value="1"/>
</dbReference>
<keyword evidence="4" id="KW-1133">Transmembrane helix</keyword>
<keyword evidence="1 3" id="KW-0420">Kringle</keyword>
<evidence type="ECO:0000313" key="6">
    <source>
        <dbReference type="EMBL" id="CAD7274172.1"/>
    </source>
</evidence>
<dbReference type="PRINTS" id="PR00018">
    <property type="entry name" value="KRINGLE"/>
</dbReference>
<dbReference type="SUPFAM" id="SSF57440">
    <property type="entry name" value="Kringle-like"/>
    <property type="match status" value="1"/>
</dbReference>
<dbReference type="InterPro" id="IPR050759">
    <property type="entry name" value="Serine_protease_kringle"/>
</dbReference>
<evidence type="ECO:0000259" key="5">
    <source>
        <dbReference type="PROSITE" id="PS50070"/>
    </source>
</evidence>
<keyword evidence="4" id="KW-0812">Transmembrane</keyword>
<dbReference type="CDD" id="cd00108">
    <property type="entry name" value="KR"/>
    <property type="match status" value="1"/>
</dbReference>
<protein>
    <recommendedName>
        <fullName evidence="5">Kringle domain-containing protein</fullName>
    </recommendedName>
</protein>
<dbReference type="SMART" id="SM00130">
    <property type="entry name" value="KR"/>
    <property type="match status" value="1"/>
</dbReference>